<feature type="region of interest" description="Disordered" evidence="5">
    <location>
        <begin position="327"/>
        <end position="363"/>
    </location>
</feature>
<dbReference type="Gene3D" id="1.10.20.10">
    <property type="entry name" value="Histone, subunit A"/>
    <property type="match status" value="1"/>
</dbReference>
<keyword evidence="2" id="KW-0805">Transcription regulation</keyword>
<evidence type="ECO:0000313" key="8">
    <source>
        <dbReference type="Proteomes" id="UP000249464"/>
    </source>
</evidence>
<feature type="compositionally biased region" description="Gly residues" evidence="5">
    <location>
        <begin position="550"/>
        <end position="566"/>
    </location>
</feature>
<comment type="subcellular location">
    <subcellularLocation>
        <location evidence="1">Nucleus</location>
    </subcellularLocation>
</comment>
<dbReference type="AlphaFoldDB" id="A0A2X0PBT8"/>
<feature type="region of interest" description="Disordered" evidence="5">
    <location>
        <begin position="146"/>
        <end position="189"/>
    </location>
</feature>
<feature type="region of interest" description="Disordered" evidence="5">
    <location>
        <begin position="544"/>
        <end position="571"/>
    </location>
</feature>
<feature type="region of interest" description="Disordered" evidence="5">
    <location>
        <begin position="283"/>
        <end position="303"/>
    </location>
</feature>
<dbReference type="GO" id="GO:0046982">
    <property type="term" value="F:protein heterodimerization activity"/>
    <property type="evidence" value="ECO:0007669"/>
    <property type="project" value="InterPro"/>
</dbReference>
<evidence type="ECO:0000313" key="7">
    <source>
        <dbReference type="EMBL" id="SGZ05187.1"/>
    </source>
</evidence>
<evidence type="ECO:0000256" key="5">
    <source>
        <dbReference type="SAM" id="MobiDB-lite"/>
    </source>
</evidence>
<keyword evidence="4" id="KW-0539">Nucleus</keyword>
<keyword evidence="3" id="KW-0804">Transcription</keyword>
<accession>A0A2X0PBT8</accession>
<reference evidence="7 8" key="1">
    <citation type="submission" date="2016-11" db="EMBL/GenBank/DDBJ databases">
        <authorList>
            <person name="Jaros S."/>
            <person name="Januszkiewicz K."/>
            <person name="Wedrychowicz H."/>
        </authorList>
    </citation>
    <scope>NUCLEOTIDE SEQUENCE [LARGE SCALE GENOMIC DNA]</scope>
</reference>
<feature type="compositionally biased region" description="Low complexity" evidence="5">
    <location>
        <begin position="147"/>
        <end position="156"/>
    </location>
</feature>
<dbReference type="EMBL" id="FQNC01000067">
    <property type="protein sequence ID" value="SGZ05187.1"/>
    <property type="molecule type" value="Genomic_DNA"/>
</dbReference>
<name>A0A2X0PBT8_9BASI</name>
<dbReference type="STRING" id="796604.A0A2X0PBT8"/>
<feature type="compositionally biased region" description="Polar residues" evidence="5">
    <location>
        <begin position="171"/>
        <end position="189"/>
    </location>
</feature>
<proteinExistence type="predicted"/>
<evidence type="ECO:0000256" key="3">
    <source>
        <dbReference type="ARBA" id="ARBA00023163"/>
    </source>
</evidence>
<feature type="region of interest" description="Disordered" evidence="5">
    <location>
        <begin position="738"/>
        <end position="758"/>
    </location>
</feature>
<dbReference type="Proteomes" id="UP000249464">
    <property type="component" value="Unassembled WGS sequence"/>
</dbReference>
<dbReference type="SMART" id="SM00576">
    <property type="entry name" value="BTP"/>
    <property type="match status" value="1"/>
</dbReference>
<evidence type="ECO:0000256" key="2">
    <source>
        <dbReference type="ARBA" id="ARBA00023015"/>
    </source>
</evidence>
<dbReference type="CDD" id="cd00076">
    <property type="entry name" value="HFD_SF"/>
    <property type="match status" value="1"/>
</dbReference>
<evidence type="ECO:0000256" key="4">
    <source>
        <dbReference type="ARBA" id="ARBA00023242"/>
    </source>
</evidence>
<protein>
    <submittedName>
        <fullName evidence="7">BQ5605_C032g11113 protein</fullName>
    </submittedName>
</protein>
<feature type="compositionally biased region" description="Basic and acidic residues" evidence="5">
    <location>
        <begin position="283"/>
        <end position="294"/>
    </location>
</feature>
<dbReference type="Pfam" id="PF07524">
    <property type="entry name" value="Bromo_TP"/>
    <property type="match status" value="1"/>
</dbReference>
<feature type="domain" description="Bromodomain associated" evidence="6">
    <location>
        <begin position="7"/>
        <end position="86"/>
    </location>
</feature>
<sequence length="758" mass="81363">MERFDPSQLPRQLLHLSTLQLVAQAAPSFTHARSLPIHTLSDLLQDYLGLLASSAKARAELAGRDKVSVWDIGATMDDFGVGPIYELMDEAVKPRSPPTEDDRLRIPQVAHELAEHLDVALPLPPIAQLAYDVLHPIELHTLHHLPDLMPSSIDSPPSDDSELESSPQHVKASTSPVKNGHRSNPSFTLVKQEPDVGHSLFLDAWDQDPAFNLEKEIDMLNLLMLGRGGMYAAAEEQQEPVDEDTALAWRDPSLIPPWVPEFLPPFPGMERQREAPLAVRSRREQADSAWDGRPRGAQYAAGGDPWSAPIPYNTSMLSDMHPISHLPPLSPPPLSPTMQEDEPLLPRSTKRRRRAVSPLPSALDSRDAYRTALPEISHMPTYRRPNLDRRRAAAVIGLHPDLSIAGVDSLFGLLPMPWTRQPIRPPGYLPETATTAAIHPFNTGLPHTATVPVPYHHGAAGTHLAAPVPHPRVPTTLARAKDQLFKPSETNNNLAIYSRLTRIGPPGPLGPKGEALDYEYVGQTSIIALNVDWPVRRHDQRLPVRDDEGLGSGTVGGIRSAGGTGGTSTPAASGIKLKLSRAGSASVVGSPAPATMPTPGPSTGTWSTPAYLSPADSPLLTMHRDSITFMGGGGVRYPSISREASVASLPQAVADMLVANGIPLDQLESTALNLVDQAMTTSTNDLFNQIANDQSAAQFDASLFGFGNASGAFDPISSDGMLSGGEELKPPVGPISFKFTTNKDDRGSGAGASTSTGH</sequence>
<dbReference type="InterPro" id="IPR009072">
    <property type="entry name" value="Histone-fold"/>
</dbReference>
<evidence type="ECO:0000259" key="6">
    <source>
        <dbReference type="SMART" id="SM00576"/>
    </source>
</evidence>
<evidence type="ECO:0000256" key="1">
    <source>
        <dbReference type="ARBA" id="ARBA00004123"/>
    </source>
</evidence>
<dbReference type="InterPro" id="IPR006565">
    <property type="entry name" value="BTP"/>
</dbReference>
<keyword evidence="8" id="KW-1185">Reference proteome</keyword>
<dbReference type="GO" id="GO:0005634">
    <property type="term" value="C:nucleus"/>
    <property type="evidence" value="ECO:0007669"/>
    <property type="project" value="UniProtKB-SubCell"/>
</dbReference>
<organism evidence="7 8">
    <name type="scientific">Microbotryum silenes-dioicae</name>
    <dbReference type="NCBI Taxonomy" id="796604"/>
    <lineage>
        <taxon>Eukaryota</taxon>
        <taxon>Fungi</taxon>
        <taxon>Dikarya</taxon>
        <taxon>Basidiomycota</taxon>
        <taxon>Pucciniomycotina</taxon>
        <taxon>Microbotryomycetes</taxon>
        <taxon>Microbotryales</taxon>
        <taxon>Microbotryaceae</taxon>
        <taxon>Microbotryum</taxon>
    </lineage>
</organism>
<gene>
    <name evidence="7" type="primary">BQ5605_C032g11113</name>
    <name evidence="7" type="ORF">BQ5605_C032G11113</name>
</gene>